<organism evidence="2 3">
    <name type="scientific">Effrenium voratum</name>
    <dbReference type="NCBI Taxonomy" id="2562239"/>
    <lineage>
        <taxon>Eukaryota</taxon>
        <taxon>Sar</taxon>
        <taxon>Alveolata</taxon>
        <taxon>Dinophyceae</taxon>
        <taxon>Suessiales</taxon>
        <taxon>Symbiodiniaceae</taxon>
        <taxon>Effrenium</taxon>
    </lineage>
</organism>
<sequence>MEELPPTLAWGDQRWAGTQEPPAAQTEAEVAPTQLWTPGMIPLPPASWGDHDQALAETQVAETQAAGTQDICEAFLEGLAPGDPDSMLRPKADETSGVPAIAAMLADAAEVLDATGDRDIGMEQPANASEADTSEPKLDNLCQKVREAGLPLAKAEVKASSSATPKRRLNGKTPPARPVATPARGRGRPSRPSVSSAEKLKRPQKLKELGGHTLQPRQQGCRVRVAGDGWGGPGDSYEAIITEADSSTFTVVAVSGPSTWKETHVLQDCCVILETPAGKVRTRNEGPSSRSRCW</sequence>
<feature type="compositionally biased region" description="Low complexity" evidence="1">
    <location>
        <begin position="178"/>
        <end position="196"/>
    </location>
</feature>
<feature type="compositionally biased region" description="Basic and acidic residues" evidence="1">
    <location>
        <begin position="198"/>
        <end position="210"/>
    </location>
</feature>
<dbReference type="EMBL" id="CAUJNA010001304">
    <property type="protein sequence ID" value="CAJ1385932.1"/>
    <property type="molecule type" value="Genomic_DNA"/>
</dbReference>
<reference evidence="2" key="1">
    <citation type="submission" date="2023-08" db="EMBL/GenBank/DDBJ databases">
        <authorList>
            <person name="Chen Y."/>
            <person name="Shah S."/>
            <person name="Dougan E. K."/>
            <person name="Thang M."/>
            <person name="Chan C."/>
        </authorList>
    </citation>
    <scope>NUCLEOTIDE SEQUENCE</scope>
</reference>
<gene>
    <name evidence="2" type="ORF">EVOR1521_LOCUS12412</name>
</gene>
<dbReference type="AlphaFoldDB" id="A0AA36IDW5"/>
<feature type="region of interest" description="Disordered" evidence="1">
    <location>
        <begin position="1"/>
        <end position="25"/>
    </location>
</feature>
<evidence type="ECO:0000313" key="3">
    <source>
        <dbReference type="Proteomes" id="UP001178507"/>
    </source>
</evidence>
<keyword evidence="3" id="KW-1185">Reference proteome</keyword>
<proteinExistence type="predicted"/>
<evidence type="ECO:0000313" key="2">
    <source>
        <dbReference type="EMBL" id="CAJ1385932.1"/>
    </source>
</evidence>
<evidence type="ECO:0000256" key="1">
    <source>
        <dbReference type="SAM" id="MobiDB-lite"/>
    </source>
</evidence>
<dbReference type="Proteomes" id="UP001178507">
    <property type="component" value="Unassembled WGS sequence"/>
</dbReference>
<accession>A0AA36IDW5</accession>
<name>A0AA36IDW5_9DINO</name>
<feature type="region of interest" description="Disordered" evidence="1">
    <location>
        <begin position="153"/>
        <end position="218"/>
    </location>
</feature>
<protein>
    <submittedName>
        <fullName evidence="2">Uncharacterized protein</fullName>
    </submittedName>
</protein>
<comment type="caution">
    <text evidence="2">The sequence shown here is derived from an EMBL/GenBank/DDBJ whole genome shotgun (WGS) entry which is preliminary data.</text>
</comment>